<protein>
    <recommendedName>
        <fullName evidence="3">DUF4489 domain-containing protein</fullName>
    </recommendedName>
</protein>
<evidence type="ECO:0000313" key="2">
    <source>
        <dbReference type="Proteomes" id="UP000028525"/>
    </source>
</evidence>
<accession>A0A084JK27</accession>
<comment type="caution">
    <text evidence="1">The sequence shown here is derived from an EMBL/GenBank/DDBJ whole genome shotgun (WGS) entry which is preliminary data.</text>
</comment>
<sequence length="177" mass="19003">MNDLDMRICECDCDECEDCNCNIVCERPRKHLKPNRTILKCGSQGGVTIPLATVAGAAFTLATVNVDTKALKNPCIKFEFASNIVTTAAVITLNFQVFKQCKGILTPIPVGPIWTFSRLVAITDANTFTFFVCDCDLCNDDCCTYSVVATVAGVATVGVTAINNATLAAIIVDNDCF</sequence>
<dbReference type="AlphaFoldDB" id="A0A084JK27"/>
<name>A0A084JK27_9FIRM</name>
<dbReference type="OrthoDB" id="2052577at2"/>
<dbReference type="EMBL" id="JPME01000018">
    <property type="protein sequence ID" value="KEZ89311.1"/>
    <property type="molecule type" value="Genomic_DNA"/>
</dbReference>
<keyword evidence="2" id="KW-1185">Reference proteome</keyword>
<dbReference type="Proteomes" id="UP000028525">
    <property type="component" value="Unassembled WGS sequence"/>
</dbReference>
<dbReference type="Pfam" id="PF14879">
    <property type="entry name" value="DUF4489"/>
    <property type="match status" value="1"/>
</dbReference>
<reference evidence="1 2" key="1">
    <citation type="submission" date="2014-07" db="EMBL/GenBank/DDBJ databases">
        <title>Draft genome of Clostridium celerecrescens 152B isolated from sediments associated with methane hydrate from Krishna Godavari basin.</title>
        <authorList>
            <person name="Honkalas V.S."/>
            <person name="Dabir A.P."/>
            <person name="Arora P."/>
            <person name="Dhakephalkar P.K."/>
        </authorList>
    </citation>
    <scope>NUCLEOTIDE SEQUENCE [LARGE SCALE GENOMIC DNA]</scope>
    <source>
        <strain evidence="1 2">152B</strain>
    </source>
</reference>
<dbReference type="STRING" id="29354.IO98_15125"/>
<gene>
    <name evidence="1" type="ORF">IO98_15125</name>
</gene>
<evidence type="ECO:0000313" key="1">
    <source>
        <dbReference type="EMBL" id="KEZ89311.1"/>
    </source>
</evidence>
<organism evidence="1 2">
    <name type="scientific">Lacrimispora celerecrescens</name>
    <dbReference type="NCBI Taxonomy" id="29354"/>
    <lineage>
        <taxon>Bacteria</taxon>
        <taxon>Bacillati</taxon>
        <taxon>Bacillota</taxon>
        <taxon>Clostridia</taxon>
        <taxon>Lachnospirales</taxon>
        <taxon>Lachnospiraceae</taxon>
        <taxon>Lacrimispora</taxon>
    </lineage>
</organism>
<proteinExistence type="predicted"/>
<dbReference type="InterPro" id="IPR027972">
    <property type="entry name" value="DUF4489"/>
</dbReference>
<dbReference type="RefSeq" id="WP_038282408.1">
    <property type="nucleotide sequence ID" value="NZ_FYAL01000001.1"/>
</dbReference>
<evidence type="ECO:0008006" key="3">
    <source>
        <dbReference type="Google" id="ProtNLM"/>
    </source>
</evidence>